<protein>
    <submittedName>
        <fullName evidence="1">Uncharacterized protein</fullName>
    </submittedName>
</protein>
<keyword evidence="2" id="KW-1185">Reference proteome</keyword>
<name>A0A3M7SW58_BRAPC</name>
<reference evidence="1 2" key="1">
    <citation type="journal article" date="2018" name="Sci. Rep.">
        <title>Genomic signatures of local adaptation to the degree of environmental predictability in rotifers.</title>
        <authorList>
            <person name="Franch-Gras L."/>
            <person name="Hahn C."/>
            <person name="Garcia-Roger E.M."/>
            <person name="Carmona M.J."/>
            <person name="Serra M."/>
            <person name="Gomez A."/>
        </authorList>
    </citation>
    <scope>NUCLEOTIDE SEQUENCE [LARGE SCALE GENOMIC DNA]</scope>
    <source>
        <strain evidence="1">HYR1</strain>
    </source>
</reference>
<dbReference type="EMBL" id="REGN01000687">
    <property type="protein sequence ID" value="RNA40013.1"/>
    <property type="molecule type" value="Genomic_DNA"/>
</dbReference>
<evidence type="ECO:0000313" key="1">
    <source>
        <dbReference type="EMBL" id="RNA40013.1"/>
    </source>
</evidence>
<evidence type="ECO:0000313" key="2">
    <source>
        <dbReference type="Proteomes" id="UP000276133"/>
    </source>
</evidence>
<gene>
    <name evidence="1" type="ORF">BpHYR1_014984</name>
</gene>
<proteinExistence type="predicted"/>
<dbReference type="Proteomes" id="UP000276133">
    <property type="component" value="Unassembled WGS sequence"/>
</dbReference>
<comment type="caution">
    <text evidence="1">The sequence shown here is derived from an EMBL/GenBank/DDBJ whole genome shotgun (WGS) entry which is preliminary data.</text>
</comment>
<accession>A0A3M7SW58</accession>
<organism evidence="1 2">
    <name type="scientific">Brachionus plicatilis</name>
    <name type="common">Marine rotifer</name>
    <name type="synonym">Brachionus muelleri</name>
    <dbReference type="NCBI Taxonomy" id="10195"/>
    <lineage>
        <taxon>Eukaryota</taxon>
        <taxon>Metazoa</taxon>
        <taxon>Spiralia</taxon>
        <taxon>Gnathifera</taxon>
        <taxon>Rotifera</taxon>
        <taxon>Eurotatoria</taxon>
        <taxon>Monogononta</taxon>
        <taxon>Pseudotrocha</taxon>
        <taxon>Ploima</taxon>
        <taxon>Brachionidae</taxon>
        <taxon>Brachionus</taxon>
    </lineage>
</organism>
<sequence length="13" mass="1507">MHQNQILGLLVQL</sequence>